<name>A0ACC2ZSK8_9EURO</name>
<evidence type="ECO:0000313" key="2">
    <source>
        <dbReference type="Proteomes" id="UP001172386"/>
    </source>
</evidence>
<reference evidence="1" key="1">
    <citation type="submission" date="2022-10" db="EMBL/GenBank/DDBJ databases">
        <title>Culturing micro-colonial fungi from biological soil crusts in the Mojave desert and describing Neophaeococcomyces mojavensis, and introducing the new genera and species Taxawa tesnikishii.</title>
        <authorList>
            <person name="Kurbessoian T."/>
            <person name="Stajich J.E."/>
        </authorList>
    </citation>
    <scope>NUCLEOTIDE SEQUENCE</scope>
    <source>
        <strain evidence="1">JES_112</strain>
    </source>
</reference>
<dbReference type="EMBL" id="JAPDRQ010000330">
    <property type="protein sequence ID" value="KAJ9650561.1"/>
    <property type="molecule type" value="Genomic_DNA"/>
</dbReference>
<comment type="caution">
    <text evidence="1">The sequence shown here is derived from an EMBL/GenBank/DDBJ whole genome shotgun (WGS) entry which is preliminary data.</text>
</comment>
<dbReference type="Proteomes" id="UP001172386">
    <property type="component" value="Unassembled WGS sequence"/>
</dbReference>
<organism evidence="1 2">
    <name type="scientific">Neophaeococcomyces mojaviensis</name>
    <dbReference type="NCBI Taxonomy" id="3383035"/>
    <lineage>
        <taxon>Eukaryota</taxon>
        <taxon>Fungi</taxon>
        <taxon>Dikarya</taxon>
        <taxon>Ascomycota</taxon>
        <taxon>Pezizomycotina</taxon>
        <taxon>Eurotiomycetes</taxon>
        <taxon>Chaetothyriomycetidae</taxon>
        <taxon>Chaetothyriales</taxon>
        <taxon>Chaetothyriales incertae sedis</taxon>
        <taxon>Neophaeococcomyces</taxon>
    </lineage>
</organism>
<keyword evidence="2" id="KW-1185">Reference proteome</keyword>
<proteinExistence type="predicted"/>
<gene>
    <name evidence="1" type="ORF">H2198_010140</name>
</gene>
<sequence>MGTKSYGDVQANDHSKIHLGDINYYGNQERLKHIPDALFNAYGRNHHACHTATRRELLEEIKKWTEHPTGKSIFWLNGMAGTGKSTIAYTIAEWLSQQGPSARASLGASFFFQRGEGGRASTALFFPTIVHQLRRKITGLDLLVEQAIDNDPDICSKSIGEQFDKLLWKPLQALHTTYRRPTLVIVVDALDECNAEADIEILLRLWSTLSRSTNVRIQVPTLTMT</sequence>
<accession>A0ACC2ZSK8</accession>
<evidence type="ECO:0000313" key="1">
    <source>
        <dbReference type="EMBL" id="KAJ9650561.1"/>
    </source>
</evidence>
<protein>
    <submittedName>
        <fullName evidence="1">Uncharacterized protein</fullName>
    </submittedName>
</protein>